<dbReference type="CDD" id="cd16964">
    <property type="entry name" value="YqgF"/>
    <property type="match status" value="1"/>
</dbReference>
<comment type="subcellular location">
    <subcellularLocation>
        <location evidence="5">Cytoplasm</location>
    </subcellularLocation>
</comment>
<evidence type="ECO:0000256" key="1">
    <source>
        <dbReference type="ARBA" id="ARBA00022490"/>
    </source>
</evidence>
<organism evidence="7 8">
    <name type="scientific">Ideonella margarita</name>
    <dbReference type="NCBI Taxonomy" id="2984191"/>
    <lineage>
        <taxon>Bacteria</taxon>
        <taxon>Pseudomonadati</taxon>
        <taxon>Pseudomonadota</taxon>
        <taxon>Betaproteobacteria</taxon>
        <taxon>Burkholderiales</taxon>
        <taxon>Sphaerotilaceae</taxon>
        <taxon>Ideonella</taxon>
    </lineage>
</organism>
<evidence type="ECO:0000313" key="7">
    <source>
        <dbReference type="EMBL" id="MEK8044966.1"/>
    </source>
</evidence>
<dbReference type="InterPro" id="IPR012337">
    <property type="entry name" value="RNaseH-like_sf"/>
</dbReference>
<sequence length="140" mass="15280">MSVASPIAPGLSSSATLLAFDFGTRRVGVATGNVLMRRGQGLRTIAAEGDARFAAIDALIKEWQPEALVIGVPWYPDGAPHDNTRRAQRFGRQLHGRFRLTVHEVDERYTTTEAIASGAQDADAASAVLILEQFFREHFT</sequence>
<accession>A0ABU9BZF4</accession>
<dbReference type="PANTHER" id="PTHR33317">
    <property type="entry name" value="POLYNUCLEOTIDYL TRANSFERASE, RIBONUCLEASE H-LIKE SUPERFAMILY PROTEIN"/>
    <property type="match status" value="1"/>
</dbReference>
<dbReference type="InterPro" id="IPR037027">
    <property type="entry name" value="YqgF/RNaseH-like_dom_sf"/>
</dbReference>
<dbReference type="EMBL" id="JBBUTI010000001">
    <property type="protein sequence ID" value="MEK8044966.1"/>
    <property type="molecule type" value="Genomic_DNA"/>
</dbReference>
<proteinExistence type="inferred from homology"/>
<dbReference type="NCBIfam" id="TIGR00250">
    <property type="entry name" value="RNAse_H_YqgF"/>
    <property type="match status" value="1"/>
</dbReference>
<evidence type="ECO:0000256" key="5">
    <source>
        <dbReference type="HAMAP-Rule" id="MF_00651"/>
    </source>
</evidence>
<reference evidence="7 8" key="1">
    <citation type="submission" date="2024-04" db="EMBL/GenBank/DDBJ databases">
        <title>Novel species of the genus Ideonella isolated from streams.</title>
        <authorList>
            <person name="Lu H."/>
        </authorList>
    </citation>
    <scope>NUCLEOTIDE SEQUENCE [LARGE SCALE GENOMIC DNA]</scope>
    <source>
        <strain evidence="7 8">LYT19W</strain>
    </source>
</reference>
<comment type="similarity">
    <text evidence="5">Belongs to the YqgF HJR family.</text>
</comment>
<feature type="domain" description="YqgF/RNase H-like" evidence="6">
    <location>
        <begin position="15"/>
        <end position="114"/>
    </location>
</feature>
<dbReference type="PANTHER" id="PTHR33317:SF4">
    <property type="entry name" value="POLYNUCLEOTIDYL TRANSFERASE, RIBONUCLEASE H-LIKE SUPERFAMILY PROTEIN"/>
    <property type="match status" value="1"/>
</dbReference>
<dbReference type="Pfam" id="PF03652">
    <property type="entry name" value="RuvX"/>
    <property type="match status" value="1"/>
</dbReference>
<evidence type="ECO:0000256" key="3">
    <source>
        <dbReference type="ARBA" id="ARBA00022722"/>
    </source>
</evidence>
<gene>
    <name evidence="7" type="primary">ruvX</name>
    <name evidence="7" type="ORF">AACH00_01250</name>
</gene>
<keyword evidence="2 5" id="KW-0690">Ribosome biogenesis</keyword>
<dbReference type="RefSeq" id="WP_341397119.1">
    <property type="nucleotide sequence ID" value="NZ_JBBUTI010000001.1"/>
</dbReference>
<keyword evidence="8" id="KW-1185">Reference proteome</keyword>
<dbReference type="SMART" id="SM00732">
    <property type="entry name" value="YqgFc"/>
    <property type="match status" value="1"/>
</dbReference>
<evidence type="ECO:0000259" key="6">
    <source>
        <dbReference type="SMART" id="SM00732"/>
    </source>
</evidence>
<dbReference type="Proteomes" id="UP001379945">
    <property type="component" value="Unassembled WGS sequence"/>
</dbReference>
<evidence type="ECO:0000256" key="2">
    <source>
        <dbReference type="ARBA" id="ARBA00022517"/>
    </source>
</evidence>
<dbReference type="InterPro" id="IPR005227">
    <property type="entry name" value="YqgF"/>
</dbReference>
<dbReference type="HAMAP" id="MF_00651">
    <property type="entry name" value="Nuclease_YqgF"/>
    <property type="match status" value="1"/>
</dbReference>
<keyword evidence="3 5" id="KW-0540">Nuclease</keyword>
<evidence type="ECO:0000256" key="4">
    <source>
        <dbReference type="ARBA" id="ARBA00022801"/>
    </source>
</evidence>
<protein>
    <recommendedName>
        <fullName evidence="5">Putative pre-16S rRNA nuclease</fullName>
        <ecNumber evidence="5">3.1.-.-</ecNumber>
    </recommendedName>
</protein>
<dbReference type="EC" id="3.1.-.-" evidence="5"/>
<evidence type="ECO:0000313" key="8">
    <source>
        <dbReference type="Proteomes" id="UP001379945"/>
    </source>
</evidence>
<dbReference type="InterPro" id="IPR006641">
    <property type="entry name" value="YqgF/RNaseH-like_dom"/>
</dbReference>
<comment type="caution">
    <text evidence="7">The sequence shown here is derived from an EMBL/GenBank/DDBJ whole genome shotgun (WGS) entry which is preliminary data.</text>
</comment>
<dbReference type="Gene3D" id="3.30.420.140">
    <property type="entry name" value="YqgF/RNase H-like domain"/>
    <property type="match status" value="1"/>
</dbReference>
<keyword evidence="4 5" id="KW-0378">Hydrolase</keyword>
<comment type="function">
    <text evidence="5">Could be a nuclease involved in processing of the 5'-end of pre-16S rRNA.</text>
</comment>
<dbReference type="SUPFAM" id="SSF53098">
    <property type="entry name" value="Ribonuclease H-like"/>
    <property type="match status" value="1"/>
</dbReference>
<name>A0ABU9BZF4_9BURK</name>
<keyword evidence="1 5" id="KW-0963">Cytoplasm</keyword>